<evidence type="ECO:0000313" key="1">
    <source>
        <dbReference type="EMBL" id="KAF9641857.1"/>
    </source>
</evidence>
<proteinExistence type="predicted"/>
<keyword evidence="2" id="KW-1185">Reference proteome</keyword>
<dbReference type="Proteomes" id="UP000886501">
    <property type="component" value="Unassembled WGS sequence"/>
</dbReference>
<reference evidence="1" key="1">
    <citation type="submission" date="2019-10" db="EMBL/GenBank/DDBJ databases">
        <authorList>
            <consortium name="DOE Joint Genome Institute"/>
            <person name="Kuo A."/>
            <person name="Miyauchi S."/>
            <person name="Kiss E."/>
            <person name="Drula E."/>
            <person name="Kohler A."/>
            <person name="Sanchez-Garcia M."/>
            <person name="Andreopoulos B."/>
            <person name="Barry K.W."/>
            <person name="Bonito G."/>
            <person name="Buee M."/>
            <person name="Carver A."/>
            <person name="Chen C."/>
            <person name="Cichocki N."/>
            <person name="Clum A."/>
            <person name="Culley D."/>
            <person name="Crous P.W."/>
            <person name="Fauchery L."/>
            <person name="Girlanda M."/>
            <person name="Hayes R."/>
            <person name="Keri Z."/>
            <person name="Labutti K."/>
            <person name="Lipzen A."/>
            <person name="Lombard V."/>
            <person name="Magnuson J."/>
            <person name="Maillard F."/>
            <person name="Morin E."/>
            <person name="Murat C."/>
            <person name="Nolan M."/>
            <person name="Ohm R."/>
            <person name="Pangilinan J."/>
            <person name="Pereira M."/>
            <person name="Perotto S."/>
            <person name="Peter M."/>
            <person name="Riley R."/>
            <person name="Sitrit Y."/>
            <person name="Stielow B."/>
            <person name="Szollosi G."/>
            <person name="Zifcakova L."/>
            <person name="Stursova M."/>
            <person name="Spatafora J.W."/>
            <person name="Tedersoo L."/>
            <person name="Vaario L.-M."/>
            <person name="Yamada A."/>
            <person name="Yan M."/>
            <person name="Wang P."/>
            <person name="Xu J."/>
            <person name="Bruns T."/>
            <person name="Baldrian P."/>
            <person name="Vilgalys R."/>
            <person name="Henrissat B."/>
            <person name="Grigoriev I.V."/>
            <person name="Hibbett D."/>
            <person name="Nagy L.G."/>
            <person name="Martin F.M."/>
        </authorList>
    </citation>
    <scope>NUCLEOTIDE SEQUENCE</scope>
    <source>
        <strain evidence="1">P2</strain>
    </source>
</reference>
<dbReference type="EMBL" id="MU119063">
    <property type="protein sequence ID" value="KAF9641857.1"/>
    <property type="molecule type" value="Genomic_DNA"/>
</dbReference>
<name>A0ACB6YX76_THEGA</name>
<comment type="caution">
    <text evidence="1">The sequence shown here is derived from an EMBL/GenBank/DDBJ whole genome shotgun (WGS) entry which is preliminary data.</text>
</comment>
<sequence length="77" mass="8680">MSLQNNNTFVSPHNQKITWLDTQVCAQTSFGTEASSTLQLVEAVLLQQDHEMPHRAWDEGRSLSGHSSPIAHWHKRG</sequence>
<evidence type="ECO:0000313" key="2">
    <source>
        <dbReference type="Proteomes" id="UP000886501"/>
    </source>
</evidence>
<accession>A0ACB6YX76</accession>
<gene>
    <name evidence="1" type="ORF">BDM02DRAFT_3194413</name>
</gene>
<organism evidence="1 2">
    <name type="scientific">Thelephora ganbajun</name>
    <name type="common">Ganba fungus</name>
    <dbReference type="NCBI Taxonomy" id="370292"/>
    <lineage>
        <taxon>Eukaryota</taxon>
        <taxon>Fungi</taxon>
        <taxon>Dikarya</taxon>
        <taxon>Basidiomycota</taxon>
        <taxon>Agaricomycotina</taxon>
        <taxon>Agaricomycetes</taxon>
        <taxon>Thelephorales</taxon>
        <taxon>Thelephoraceae</taxon>
        <taxon>Thelephora</taxon>
    </lineage>
</organism>
<reference evidence="1" key="2">
    <citation type="journal article" date="2020" name="Nat. Commun.">
        <title>Large-scale genome sequencing of mycorrhizal fungi provides insights into the early evolution of symbiotic traits.</title>
        <authorList>
            <person name="Miyauchi S."/>
            <person name="Kiss E."/>
            <person name="Kuo A."/>
            <person name="Drula E."/>
            <person name="Kohler A."/>
            <person name="Sanchez-Garcia M."/>
            <person name="Morin E."/>
            <person name="Andreopoulos B."/>
            <person name="Barry K.W."/>
            <person name="Bonito G."/>
            <person name="Buee M."/>
            <person name="Carver A."/>
            <person name="Chen C."/>
            <person name="Cichocki N."/>
            <person name="Clum A."/>
            <person name="Culley D."/>
            <person name="Crous P.W."/>
            <person name="Fauchery L."/>
            <person name="Girlanda M."/>
            <person name="Hayes R.D."/>
            <person name="Keri Z."/>
            <person name="LaButti K."/>
            <person name="Lipzen A."/>
            <person name="Lombard V."/>
            <person name="Magnuson J."/>
            <person name="Maillard F."/>
            <person name="Murat C."/>
            <person name="Nolan M."/>
            <person name="Ohm R.A."/>
            <person name="Pangilinan J."/>
            <person name="Pereira M.F."/>
            <person name="Perotto S."/>
            <person name="Peter M."/>
            <person name="Pfister S."/>
            <person name="Riley R."/>
            <person name="Sitrit Y."/>
            <person name="Stielow J.B."/>
            <person name="Szollosi G."/>
            <person name="Zifcakova L."/>
            <person name="Stursova M."/>
            <person name="Spatafora J.W."/>
            <person name="Tedersoo L."/>
            <person name="Vaario L.M."/>
            <person name="Yamada A."/>
            <person name="Yan M."/>
            <person name="Wang P."/>
            <person name="Xu J."/>
            <person name="Bruns T."/>
            <person name="Baldrian P."/>
            <person name="Vilgalys R."/>
            <person name="Dunand C."/>
            <person name="Henrissat B."/>
            <person name="Grigoriev I.V."/>
            <person name="Hibbett D."/>
            <person name="Nagy L.G."/>
            <person name="Martin F.M."/>
        </authorList>
    </citation>
    <scope>NUCLEOTIDE SEQUENCE</scope>
    <source>
        <strain evidence="1">P2</strain>
    </source>
</reference>
<protein>
    <submittedName>
        <fullName evidence="1">Uncharacterized protein</fullName>
    </submittedName>
</protein>